<keyword evidence="5" id="KW-0695">RNA-directed DNA polymerase</keyword>
<dbReference type="PANTHER" id="PTHR35046">
    <property type="entry name" value="ZINC KNUCKLE (CCHC-TYPE) FAMILY PROTEIN"/>
    <property type="match status" value="1"/>
</dbReference>
<feature type="compositionally biased region" description="Basic and acidic residues" evidence="3">
    <location>
        <begin position="661"/>
        <end position="673"/>
    </location>
</feature>
<feature type="coiled-coil region" evidence="2">
    <location>
        <begin position="2105"/>
        <end position="2135"/>
    </location>
</feature>
<evidence type="ECO:0000259" key="4">
    <source>
        <dbReference type="PROSITE" id="PS50158"/>
    </source>
</evidence>
<dbReference type="GO" id="GO:0003676">
    <property type="term" value="F:nucleic acid binding"/>
    <property type="evidence" value="ECO:0007669"/>
    <property type="project" value="InterPro"/>
</dbReference>
<feature type="region of interest" description="Disordered" evidence="3">
    <location>
        <begin position="526"/>
        <end position="560"/>
    </location>
</feature>
<dbReference type="EMBL" id="BKCJ010001627">
    <property type="protein sequence ID" value="GEU42865.1"/>
    <property type="molecule type" value="Genomic_DNA"/>
</dbReference>
<feature type="compositionally biased region" description="Basic and acidic residues" evidence="3">
    <location>
        <begin position="314"/>
        <end position="332"/>
    </location>
</feature>
<evidence type="ECO:0000313" key="5">
    <source>
        <dbReference type="EMBL" id="GEU42865.1"/>
    </source>
</evidence>
<dbReference type="SMART" id="SM00343">
    <property type="entry name" value="ZnF_C2HC"/>
    <property type="match status" value="1"/>
</dbReference>
<dbReference type="Pfam" id="PF00098">
    <property type="entry name" value="zf-CCHC"/>
    <property type="match status" value="1"/>
</dbReference>
<keyword evidence="1" id="KW-0862">Zinc</keyword>
<dbReference type="PROSITE" id="PS50158">
    <property type="entry name" value="ZF_CCHC"/>
    <property type="match status" value="1"/>
</dbReference>
<feature type="domain" description="CCHC-type" evidence="4">
    <location>
        <begin position="1513"/>
        <end position="1527"/>
    </location>
</feature>
<accession>A0A6L2K465</accession>
<sequence>MADVNAPSGQAPAMAPPVCTDDQILPCIRCQLDEQWFVLTKDTLREALQTTPFNNNQAFVAPPSSDAERPLEFTQSIHTFIEDKWNLSRHTTGKKKATLIVISSIRFTKLIIHHLQRRHKFHPRPDTLLHLPNEKPVLGYLKFSANGTKREEYLANVAKHRRYLASETGSDQDSPTPKPTKLARKPKSTAPKAPLRPSVSTPVTSAQPTPTLAPAKPKEKKLKQATETSDKPPKAKKSKYGFISKKQSLKPVAASVAEDVPAMEPHVAAEDADLQKALGESMKTMYAPPRDLLPPVVIREPESGEYQPLPEVPGKGKEKVTEEQSKSEETEKVVPGADEGGQGESEGRAGLDHGAQAEGQTGSDAGTQDEGQAGSNPDEISKGQDGPDPGNAGADVQSIPSPVVHAGLDRKHMDLDVTDVSPQPSTEQLDEGFTVTAYPKVQENLKLTVEEQVLLEDPASSSGTLSSLQHLSKVISFGDLFFSDKPSEADNDKTTAETEVESMVPVTIQQDTSSIPPMTSPIIDLTSRPESPKVHQQFKATTTKTTTTTTTITLPPSPAQQQSTVDAMVMKRIGELKYIMANLIQVNKDMKERLDKHMACLYTLEQLDIPQQVSKAIKILHQRMWESESDKSHEDHMQLFEALEKSMNCDHSEELTQDMAEASKKNKKSRESPKMPPVSPPHQPPPHPPPTGSSRASGAPGASGSSQVLSPPPPPSTYQESQSKGSATPSSSKTSASAKYQAWTTTEIRLRPSISMTPADLEMDADIGPDEQAQSSDDEDIKSAHIPKVNLRQDWLKPLEEERPATPEPAWSIPSSDVPIPIHNWASALASNYSPPLEDSLLAQTGDIATFMDWFCKRRGITELKPQDLEGPAFEIVKVFHPAVIHLQYQMEECHKLLTNSVDDPILRHNVNKPLPLGGPPSQVTIQSDFFFNKDLEYLRYGSKVFSIYGYDYMKKIVLRHADLKEHVIAERDFKYIYPSDFEDLYLLNLQGHLNHLPPKDKKILTMAVNQWTRHLVIRQRVEDFQLGIESYQTQLNLTKPQWDSMSFEYKHDYTVIDSPRAVVFKYEVLDQEGRGSEQGVHVRHSKAIEDKKDLPQPGELCWWMRQRGRLQTSEAYPMIKSFQHSRPLSDDLIEGIHSTFHVSNLKKCLAKGDVVIPLDEIQLDDKLHMIKEPMEVVDSEVTKDEDNDGVEVSYVLGLQVEITECIGKVPSNYHGSLCSLRMRVLTTECFDKTPYYPGFFEEESYPVYDTNNEEDAKPAPKYDSDGDELMYEWRWNNIFRTKCTSKGKVCNIIIDEGSCENVVSTYMVEKLALKTEKYQEGYLKAAPIDHKLRFTTIKDSLAEHVETKSNVWDDGSDDVNHFGGRNPRYRDRGYHPHRNDHAIDHDDRYRDDLIRSMGLKIEIPKFIEEVINKFDNLHMRCDVVKEEEQVVAWFLGVLKPEIADIVCLQPYWTYTDVCHLAFKVKNQIKVKSKGTTSHFTTTRTAPPTTPKSTTLTTSVAGNTTLHVNNAPRCYKCSGLGHYARDCWNRKTLAFVPDDANPIYDTDAEPKLDEPCNKLNQVYFQGEICDMIIDGGGCENVVSTYMVKKLGMKTEYHPEPYQITWLKKGNAVKSIFSLCYLFRNSLSSTTMGDENPIHTLRDYSKPSHEGYINTIELPVGNNVDGYQYGNLLREALHPSWRPFDKTRVKDYDEEREMEPSPEDRREATLILRLRSFAVCRQQERVVRFEDGQAGKETGREGMPKVLGLRRLKSKKSSWDNKRGQKKYRFSPYRGPNHGLLTGLSKRLKEILATEKAARSFEPPLKMFGRGVLANHLRRESKYMLFVLRKYESDCVPRSLFWREDPNRDRECGFDYLTSTLLSLKAHREGCRPSRSGFPYWYVCENALAIQRCELSHKELDAFLSSYFIPLEYRVILPTPTQTILDAPPRFRRSSKGDTSVVHAGSVAARIRESKCKTRGGLEDCLELKDATACHLKISTITPPTWKGFLDNHLVVDLLNFHDCCYARQAVVDNAMNRRSCELLEVIEKLKGEANVMRSRKLAREEEYKGLRAKCEAAMTDFDKNLAILLLREKMSLLATEEKEHKGNLDRLMIESQKWSGYQVSLLALELKVASLEAKKANLEATEALLHQEIEESNHDRRELVSKVVRYSFIKLLYSDELGRLVGKLVSSAITFDRCRAYEQVARMKEPFDLSKVKGYHPLYEKEHTQASNDLATATFSWLNEGVADASAFVEALLSKKPPTLQKPISLRT</sequence>
<keyword evidence="1" id="KW-0863">Zinc-finger</keyword>
<feature type="compositionally biased region" description="Basic and acidic residues" evidence="3">
    <location>
        <begin position="222"/>
        <end position="233"/>
    </location>
</feature>
<keyword evidence="2" id="KW-0175">Coiled coil</keyword>
<feature type="compositionally biased region" description="Polar residues" evidence="3">
    <location>
        <begin position="358"/>
        <end position="375"/>
    </location>
</feature>
<proteinExistence type="predicted"/>
<evidence type="ECO:0000256" key="1">
    <source>
        <dbReference type="PROSITE-ProRule" id="PRU00047"/>
    </source>
</evidence>
<feature type="compositionally biased region" description="Low complexity" evidence="3">
    <location>
        <begin position="692"/>
        <end position="709"/>
    </location>
</feature>
<feature type="region of interest" description="Disordered" evidence="3">
    <location>
        <begin position="280"/>
        <end position="399"/>
    </location>
</feature>
<feature type="region of interest" description="Disordered" evidence="3">
    <location>
        <begin position="761"/>
        <end position="786"/>
    </location>
</feature>
<evidence type="ECO:0000256" key="3">
    <source>
        <dbReference type="SAM" id="MobiDB-lite"/>
    </source>
</evidence>
<dbReference type="PANTHER" id="PTHR35046:SF23">
    <property type="entry name" value="NUCLEOTIDYLTRANSFERASE, RIBONUCLEASE H"/>
    <property type="match status" value="1"/>
</dbReference>
<reference evidence="5" key="1">
    <citation type="journal article" date="2019" name="Sci. Rep.">
        <title>Draft genome of Tanacetum cinerariifolium, the natural source of mosquito coil.</title>
        <authorList>
            <person name="Yamashiro T."/>
            <person name="Shiraishi A."/>
            <person name="Satake H."/>
            <person name="Nakayama K."/>
        </authorList>
    </citation>
    <scope>NUCLEOTIDE SEQUENCE</scope>
</reference>
<gene>
    <name evidence="5" type="ORF">Tci_014843</name>
</gene>
<organism evidence="5">
    <name type="scientific">Tanacetum cinerariifolium</name>
    <name type="common">Dalmatian daisy</name>
    <name type="synonym">Chrysanthemum cinerariifolium</name>
    <dbReference type="NCBI Taxonomy" id="118510"/>
    <lineage>
        <taxon>Eukaryota</taxon>
        <taxon>Viridiplantae</taxon>
        <taxon>Streptophyta</taxon>
        <taxon>Embryophyta</taxon>
        <taxon>Tracheophyta</taxon>
        <taxon>Spermatophyta</taxon>
        <taxon>Magnoliopsida</taxon>
        <taxon>eudicotyledons</taxon>
        <taxon>Gunneridae</taxon>
        <taxon>Pentapetalae</taxon>
        <taxon>asterids</taxon>
        <taxon>campanulids</taxon>
        <taxon>Asterales</taxon>
        <taxon>Asteraceae</taxon>
        <taxon>Asteroideae</taxon>
        <taxon>Anthemideae</taxon>
        <taxon>Anthemidinae</taxon>
        <taxon>Tanacetum</taxon>
    </lineage>
</organism>
<keyword evidence="5" id="KW-0808">Transferase</keyword>
<feature type="region of interest" description="Disordered" evidence="3">
    <location>
        <begin position="165"/>
        <end position="248"/>
    </location>
</feature>
<feature type="compositionally biased region" description="Low complexity" evidence="3">
    <location>
        <begin position="717"/>
        <end position="738"/>
    </location>
</feature>
<feature type="compositionally biased region" description="Pro residues" evidence="3">
    <location>
        <begin position="674"/>
        <end position="691"/>
    </location>
</feature>
<comment type="caution">
    <text evidence="5">The sequence shown here is derived from an EMBL/GenBank/DDBJ whole genome shotgun (WGS) entry which is preliminary data.</text>
</comment>
<evidence type="ECO:0000256" key="2">
    <source>
        <dbReference type="SAM" id="Coils"/>
    </source>
</evidence>
<dbReference type="InterPro" id="IPR001878">
    <property type="entry name" value="Znf_CCHC"/>
</dbReference>
<dbReference type="GO" id="GO:0003964">
    <property type="term" value="F:RNA-directed DNA polymerase activity"/>
    <property type="evidence" value="ECO:0007669"/>
    <property type="project" value="UniProtKB-KW"/>
</dbReference>
<keyword evidence="1" id="KW-0479">Metal-binding</keyword>
<feature type="compositionally biased region" description="Low complexity" evidence="3">
    <location>
        <begin position="206"/>
        <end position="215"/>
    </location>
</feature>
<feature type="compositionally biased region" description="Low complexity" evidence="3">
    <location>
        <begin position="541"/>
        <end position="553"/>
    </location>
</feature>
<name>A0A6L2K465_TANCI</name>
<feature type="region of interest" description="Disordered" evidence="3">
    <location>
        <begin position="1478"/>
        <end position="1497"/>
    </location>
</feature>
<keyword evidence="5" id="KW-0548">Nucleotidyltransferase</keyword>
<feature type="region of interest" description="Disordered" evidence="3">
    <location>
        <begin position="659"/>
        <end position="738"/>
    </location>
</feature>
<protein>
    <submittedName>
        <fullName evidence="5">Reverse transcriptase domain-containing protein</fullName>
    </submittedName>
</protein>
<dbReference type="GO" id="GO:0008270">
    <property type="term" value="F:zinc ion binding"/>
    <property type="evidence" value="ECO:0007669"/>
    <property type="project" value="UniProtKB-KW"/>
</dbReference>